<keyword evidence="3" id="KW-1185">Reference proteome</keyword>
<evidence type="ECO:0000313" key="2">
    <source>
        <dbReference type="EMBL" id="BES81507.1"/>
    </source>
</evidence>
<accession>A0ABN6ZMQ3</accession>
<organism evidence="2 3">
    <name type="scientific">Pyrodictium abyssi</name>
    <dbReference type="NCBI Taxonomy" id="54256"/>
    <lineage>
        <taxon>Archaea</taxon>
        <taxon>Thermoproteota</taxon>
        <taxon>Thermoprotei</taxon>
        <taxon>Desulfurococcales</taxon>
        <taxon>Pyrodictiaceae</taxon>
        <taxon>Pyrodictium</taxon>
    </lineage>
</organism>
<name>A0ABN6ZMQ3_9CREN</name>
<reference evidence="2 3" key="1">
    <citation type="submission" date="2023-09" db="EMBL/GenBank/DDBJ databases">
        <title>Pyrofollis japonicus gen. nov. sp. nov., a novel member of the family Pyrodictiaceae isolated from the Iheya North hydrothermal field.</title>
        <authorList>
            <person name="Miyazaki U."/>
            <person name="Sanari M."/>
            <person name="Tame A."/>
            <person name="Kitajima M."/>
            <person name="Okamoto A."/>
            <person name="Sawayama S."/>
            <person name="Miyazaki J."/>
            <person name="Takai K."/>
            <person name="Nakagawa S."/>
        </authorList>
    </citation>
    <scope>NUCLEOTIDE SEQUENCE [LARGE SCALE GENOMIC DNA]</scope>
    <source>
        <strain evidence="2 3">AV2</strain>
    </source>
</reference>
<gene>
    <name evidence="2" type="ORF">PABY_10740</name>
</gene>
<keyword evidence="1" id="KW-1133">Transmembrane helix</keyword>
<dbReference type="Proteomes" id="UP001341135">
    <property type="component" value="Chromosome"/>
</dbReference>
<dbReference type="EMBL" id="AP028907">
    <property type="protein sequence ID" value="BES81507.1"/>
    <property type="molecule type" value="Genomic_DNA"/>
</dbReference>
<keyword evidence="1" id="KW-0812">Transmembrane</keyword>
<evidence type="ECO:0000256" key="1">
    <source>
        <dbReference type="SAM" id="Phobius"/>
    </source>
</evidence>
<keyword evidence="1" id="KW-0472">Membrane</keyword>
<protein>
    <submittedName>
        <fullName evidence="2">Uncharacterized protein</fullName>
    </submittedName>
</protein>
<proteinExistence type="predicted"/>
<sequence length="65" mass="7274">MGSSPASLLKGTCSTHWRRRRRKLSYTLAVTLIAAQVVPEAAPLMLRFFQAVLLEFMSLHTRAEG</sequence>
<evidence type="ECO:0000313" key="3">
    <source>
        <dbReference type="Proteomes" id="UP001341135"/>
    </source>
</evidence>
<feature type="transmembrane region" description="Helical" evidence="1">
    <location>
        <begin position="26"/>
        <end position="49"/>
    </location>
</feature>